<dbReference type="EnsemblMetazoa" id="ISCW008496-RA">
    <property type="protein sequence ID" value="ISCW008496-PA"/>
    <property type="gene ID" value="ISCW008496"/>
</dbReference>
<dbReference type="VEuPathDB" id="VectorBase:ISCI008496"/>
<dbReference type="AlphaFoldDB" id="B7Q0J8"/>
<sequence>MVQPVGVAHVEAQYGQQRAELPIYITKEKGPPLLGRQWLQAIRLNWHRIFGLNRAAISVKMNFISYGFGSVYNTQKRNI</sequence>
<dbReference type="HOGENOM" id="CLU_2608702_0_0_1"/>
<dbReference type="InParanoid" id="B7Q0J8"/>
<dbReference type="EMBL" id="ABJB010263896">
    <property type="status" value="NOT_ANNOTATED_CDS"/>
    <property type="molecule type" value="Genomic_DNA"/>
</dbReference>
<dbReference type="VEuPathDB" id="VectorBase:ISCW008496"/>
<dbReference type="EMBL" id="DS832869">
    <property type="protein sequence ID" value="EEC12370.1"/>
    <property type="molecule type" value="Genomic_DNA"/>
</dbReference>
<accession>B7Q0J8</accession>
<dbReference type="EMBL" id="ABJB010876698">
    <property type="status" value="NOT_ANNOTATED_CDS"/>
    <property type="molecule type" value="Genomic_DNA"/>
</dbReference>
<reference evidence="1 3" key="1">
    <citation type="submission" date="2008-03" db="EMBL/GenBank/DDBJ databases">
        <title>Annotation of Ixodes scapularis.</title>
        <authorList>
            <consortium name="Ixodes scapularis Genome Project Consortium"/>
            <person name="Caler E."/>
            <person name="Hannick L.I."/>
            <person name="Bidwell S."/>
            <person name="Joardar V."/>
            <person name="Thiagarajan M."/>
            <person name="Amedeo P."/>
            <person name="Galinsky K.J."/>
            <person name="Schobel S."/>
            <person name="Inman J."/>
            <person name="Hostetler J."/>
            <person name="Miller J."/>
            <person name="Hammond M."/>
            <person name="Megy K."/>
            <person name="Lawson D."/>
            <person name="Kodira C."/>
            <person name="Sutton G."/>
            <person name="Meyer J."/>
            <person name="Hill C.A."/>
            <person name="Birren B."/>
            <person name="Nene V."/>
            <person name="Collins F."/>
            <person name="Alarcon-Chaidez F."/>
            <person name="Wikel S."/>
            <person name="Strausberg R."/>
        </authorList>
    </citation>
    <scope>NUCLEOTIDE SEQUENCE [LARGE SCALE GENOMIC DNA]</scope>
    <source>
        <strain evidence="3">Wikel</strain>
        <strain evidence="1">Wikel colony</strain>
    </source>
</reference>
<evidence type="ECO:0000313" key="2">
    <source>
        <dbReference type="EnsemblMetazoa" id="ISCW008496-PA"/>
    </source>
</evidence>
<gene>
    <name evidence="1" type="ORF">IscW_ISCW008496</name>
</gene>
<dbReference type="EMBL" id="ABJB010097271">
    <property type="status" value="NOT_ANNOTATED_CDS"/>
    <property type="molecule type" value="Genomic_DNA"/>
</dbReference>
<protein>
    <submittedName>
        <fullName evidence="1 2">Uncharacterized protein</fullName>
    </submittedName>
</protein>
<dbReference type="PaxDb" id="6945-B7Q0J8"/>
<evidence type="ECO:0000313" key="3">
    <source>
        <dbReference type="Proteomes" id="UP000001555"/>
    </source>
</evidence>
<proteinExistence type="predicted"/>
<reference evidence="2" key="2">
    <citation type="submission" date="2020-05" db="UniProtKB">
        <authorList>
            <consortium name="EnsemblMetazoa"/>
        </authorList>
    </citation>
    <scope>IDENTIFICATION</scope>
    <source>
        <strain evidence="2">wikel</strain>
    </source>
</reference>
<evidence type="ECO:0000313" key="1">
    <source>
        <dbReference type="EMBL" id="EEC12370.1"/>
    </source>
</evidence>
<organism>
    <name type="scientific">Ixodes scapularis</name>
    <name type="common">Black-legged tick</name>
    <name type="synonym">Deer tick</name>
    <dbReference type="NCBI Taxonomy" id="6945"/>
    <lineage>
        <taxon>Eukaryota</taxon>
        <taxon>Metazoa</taxon>
        <taxon>Ecdysozoa</taxon>
        <taxon>Arthropoda</taxon>
        <taxon>Chelicerata</taxon>
        <taxon>Arachnida</taxon>
        <taxon>Acari</taxon>
        <taxon>Parasitiformes</taxon>
        <taxon>Ixodida</taxon>
        <taxon>Ixodoidea</taxon>
        <taxon>Ixodidae</taxon>
        <taxon>Ixodinae</taxon>
        <taxon>Ixodes</taxon>
    </lineage>
</organism>
<name>B7Q0J8_IXOSC</name>
<dbReference type="Proteomes" id="UP000001555">
    <property type="component" value="Unassembled WGS sequence"/>
</dbReference>
<keyword evidence="3" id="KW-1185">Reference proteome</keyword>